<name>A0A7M1T506_9FLAO</name>
<feature type="transmembrane region" description="Helical" evidence="1">
    <location>
        <begin position="6"/>
        <end position="23"/>
    </location>
</feature>
<keyword evidence="1" id="KW-0812">Transmembrane</keyword>
<proteinExistence type="predicted"/>
<reference evidence="2 3" key="1">
    <citation type="submission" date="2020-10" db="EMBL/GenBank/DDBJ databases">
        <title>Complete genome of Cruoricapor ignavus strain M1214 isolated from the blood culture of a febrile patient.</title>
        <authorList>
            <person name="Guglielmino C.J.D."/>
        </authorList>
    </citation>
    <scope>NUCLEOTIDE SEQUENCE [LARGE SCALE GENOMIC DNA]</scope>
    <source>
        <strain evidence="2 3">M1214</strain>
    </source>
</reference>
<keyword evidence="1" id="KW-0472">Membrane</keyword>
<dbReference type="AlphaFoldDB" id="A0A7M1T506"/>
<evidence type="ECO:0000256" key="1">
    <source>
        <dbReference type="SAM" id="Phobius"/>
    </source>
</evidence>
<organism evidence="2 3">
    <name type="scientific">Cruoricaptor ignavus</name>
    <dbReference type="NCBI Taxonomy" id="1118202"/>
    <lineage>
        <taxon>Bacteria</taxon>
        <taxon>Pseudomonadati</taxon>
        <taxon>Bacteroidota</taxon>
        <taxon>Flavobacteriia</taxon>
        <taxon>Flavobacteriales</taxon>
        <taxon>Weeksellaceae</taxon>
        <taxon>Cruoricaptor</taxon>
    </lineage>
</organism>
<sequence length="175" mass="20165">MNLEDLLPYAAALIIAAPFLVYFRQFLKDFVRLKEQELRLLGAGVSSQSRAVAYEKMTIFLDRLRPSNLVQNFSADLKPHEFIYLSEKSINEEFSYNAPQQLYLSKKLWKEITLVKNEIINLSHKTYEGLGENATLDDFKTIFLMNYATGGDFVGETMDSLKREALYFAKQSNNL</sequence>
<dbReference type="InterPro" id="IPR057695">
    <property type="entry name" value="DUF7935"/>
</dbReference>
<dbReference type="EMBL" id="CP063145">
    <property type="protein sequence ID" value="QOR74023.1"/>
    <property type="molecule type" value="Genomic_DNA"/>
</dbReference>
<dbReference type="KEGG" id="civ:IMZ16_00810"/>
<keyword evidence="1" id="KW-1133">Transmembrane helix</keyword>
<gene>
    <name evidence="2" type="ORF">IMZ16_00810</name>
</gene>
<dbReference type="Pfam" id="PF25589">
    <property type="entry name" value="DUF7935"/>
    <property type="match status" value="1"/>
</dbReference>
<evidence type="ECO:0000313" key="2">
    <source>
        <dbReference type="EMBL" id="QOR74023.1"/>
    </source>
</evidence>
<protein>
    <submittedName>
        <fullName evidence="2">Uncharacterized protein</fullName>
    </submittedName>
</protein>
<evidence type="ECO:0000313" key="3">
    <source>
        <dbReference type="Proteomes" id="UP000593605"/>
    </source>
</evidence>
<accession>A0A7M1T506</accession>
<dbReference type="RefSeq" id="WP_193440098.1">
    <property type="nucleotide sequence ID" value="NZ_CP063145.1"/>
</dbReference>
<dbReference type="Proteomes" id="UP000593605">
    <property type="component" value="Chromosome"/>
</dbReference>